<keyword evidence="1" id="KW-0560">Oxidoreductase</keyword>
<dbReference type="GO" id="GO:0005829">
    <property type="term" value="C:cytosol"/>
    <property type="evidence" value="ECO:0007669"/>
    <property type="project" value="TreeGrafter"/>
</dbReference>
<dbReference type="GO" id="GO:0016491">
    <property type="term" value="F:oxidoreductase activity"/>
    <property type="evidence" value="ECO:0007669"/>
    <property type="project" value="UniProtKB-KW"/>
</dbReference>
<dbReference type="PROSITE" id="PS00062">
    <property type="entry name" value="ALDOKETO_REDUCTASE_2"/>
    <property type="match status" value="1"/>
</dbReference>
<dbReference type="InterPro" id="IPR050523">
    <property type="entry name" value="AKR_Detox_Biosynth"/>
</dbReference>
<dbReference type="OrthoDB" id="9804790at2"/>
<dbReference type="Pfam" id="PF00248">
    <property type="entry name" value="Aldo_ket_red"/>
    <property type="match status" value="1"/>
</dbReference>
<name>A0A5C1QRQ7_9SPIO</name>
<dbReference type="PANTHER" id="PTHR43364">
    <property type="entry name" value="NADH-SPECIFIC METHYLGLYOXAL REDUCTASE-RELATED"/>
    <property type="match status" value="1"/>
</dbReference>
<dbReference type="PRINTS" id="PR00069">
    <property type="entry name" value="ALDKETRDTASE"/>
</dbReference>
<gene>
    <name evidence="3" type="ORF">EXM22_15500</name>
</gene>
<protein>
    <submittedName>
        <fullName evidence="3">Aldo/keto reductase</fullName>
    </submittedName>
</protein>
<evidence type="ECO:0000313" key="4">
    <source>
        <dbReference type="Proteomes" id="UP000324209"/>
    </source>
</evidence>
<dbReference type="InterPro" id="IPR036812">
    <property type="entry name" value="NAD(P)_OxRdtase_dom_sf"/>
</dbReference>
<dbReference type="Gene3D" id="3.20.20.100">
    <property type="entry name" value="NADP-dependent oxidoreductase domain"/>
    <property type="match status" value="1"/>
</dbReference>
<reference evidence="3 4" key="1">
    <citation type="submission" date="2019-02" db="EMBL/GenBank/DDBJ databases">
        <title>Complete Genome Sequence and Methylome Analysis of free living Spirochaetas.</title>
        <authorList>
            <person name="Fomenkov A."/>
            <person name="Dubinina G."/>
            <person name="Leshcheva N."/>
            <person name="Mikheeva N."/>
            <person name="Grabovich M."/>
            <person name="Vincze T."/>
            <person name="Roberts R.J."/>
        </authorList>
    </citation>
    <scope>NUCLEOTIDE SEQUENCE [LARGE SCALE GENOMIC DNA]</scope>
    <source>
        <strain evidence="3 4">K2</strain>
    </source>
</reference>
<dbReference type="KEGG" id="ock:EXM22_15500"/>
<evidence type="ECO:0000259" key="2">
    <source>
        <dbReference type="Pfam" id="PF00248"/>
    </source>
</evidence>
<feature type="domain" description="NADP-dependent oxidoreductase" evidence="2">
    <location>
        <begin position="24"/>
        <end position="301"/>
    </location>
</feature>
<dbReference type="PANTHER" id="PTHR43364:SF4">
    <property type="entry name" value="NAD(P)-LINKED OXIDOREDUCTASE SUPERFAMILY PROTEIN"/>
    <property type="match status" value="1"/>
</dbReference>
<proteinExistence type="predicted"/>
<dbReference type="Proteomes" id="UP000324209">
    <property type="component" value="Chromosome"/>
</dbReference>
<dbReference type="EMBL" id="CP036150">
    <property type="protein sequence ID" value="QEN09314.1"/>
    <property type="molecule type" value="Genomic_DNA"/>
</dbReference>
<sequence length="324" mass="36952">MIYRKRTTMNSKSRLLKKIPGLSPLSFGAWALGGEYWGPQSHHDSVRAIHRALAMNVNYFDTAPVYGKGRSEQLIGQQIKKFRSEIILGTKAFYTTPEKMKTSLETSLRRLLTDYIDIFYIHWPLSGVDMRPGMEMLESLRQEGKIRAIGVSNFTVDQMKLLEGAGSIDVYQGGYNLFWSALEQKLLPYLSKRNIGFIPYGVLAQGILTESGMDHLDRNHEGYRHKMILYREDIIERIRPWLQRLLEESSRTGIPLEQAVALFTLNHLSADTVLLGVRNRSQAERNFQMVKDGLPPSFSSLLQSIKTEAEGLFQGIPNLFNHKS</sequence>
<keyword evidence="4" id="KW-1185">Reference proteome</keyword>
<dbReference type="InterPro" id="IPR020471">
    <property type="entry name" value="AKR"/>
</dbReference>
<evidence type="ECO:0000256" key="1">
    <source>
        <dbReference type="ARBA" id="ARBA00023002"/>
    </source>
</evidence>
<dbReference type="InterPro" id="IPR018170">
    <property type="entry name" value="Aldo/ket_reductase_CS"/>
</dbReference>
<accession>A0A5C1QRQ7</accession>
<dbReference type="SUPFAM" id="SSF51430">
    <property type="entry name" value="NAD(P)-linked oxidoreductase"/>
    <property type="match status" value="1"/>
</dbReference>
<dbReference type="InterPro" id="IPR023210">
    <property type="entry name" value="NADP_OxRdtase_dom"/>
</dbReference>
<dbReference type="AlphaFoldDB" id="A0A5C1QRQ7"/>
<organism evidence="3 4">
    <name type="scientific">Oceanispirochaeta crateris</name>
    <dbReference type="NCBI Taxonomy" id="2518645"/>
    <lineage>
        <taxon>Bacteria</taxon>
        <taxon>Pseudomonadati</taxon>
        <taxon>Spirochaetota</taxon>
        <taxon>Spirochaetia</taxon>
        <taxon>Spirochaetales</taxon>
        <taxon>Spirochaetaceae</taxon>
        <taxon>Oceanispirochaeta</taxon>
    </lineage>
</organism>
<evidence type="ECO:0000313" key="3">
    <source>
        <dbReference type="EMBL" id="QEN09314.1"/>
    </source>
</evidence>